<evidence type="ECO:0000256" key="2">
    <source>
        <dbReference type="ARBA" id="ARBA00022679"/>
    </source>
</evidence>
<gene>
    <name evidence="5" type="ORF">AOQ84DRAFT_379588</name>
</gene>
<dbReference type="GO" id="GO:0008171">
    <property type="term" value="F:O-methyltransferase activity"/>
    <property type="evidence" value="ECO:0007669"/>
    <property type="project" value="InterPro"/>
</dbReference>
<evidence type="ECO:0000313" key="5">
    <source>
        <dbReference type="EMBL" id="OCL05432.1"/>
    </source>
</evidence>
<dbReference type="EMBL" id="KV750287">
    <property type="protein sequence ID" value="OCL05432.1"/>
    <property type="molecule type" value="Genomic_DNA"/>
</dbReference>
<organism evidence="5 6">
    <name type="scientific">Glonium stellatum</name>
    <dbReference type="NCBI Taxonomy" id="574774"/>
    <lineage>
        <taxon>Eukaryota</taxon>
        <taxon>Fungi</taxon>
        <taxon>Dikarya</taxon>
        <taxon>Ascomycota</taxon>
        <taxon>Pezizomycotina</taxon>
        <taxon>Dothideomycetes</taxon>
        <taxon>Pleosporomycetidae</taxon>
        <taxon>Gloniales</taxon>
        <taxon>Gloniaceae</taxon>
        <taxon>Glonium</taxon>
    </lineage>
</organism>
<dbReference type="PANTHER" id="PTHR43712">
    <property type="entry name" value="PUTATIVE (AFU_ORTHOLOGUE AFUA_4G14580)-RELATED"/>
    <property type="match status" value="1"/>
</dbReference>
<proteinExistence type="predicted"/>
<dbReference type="PANTHER" id="PTHR43712:SF19">
    <property type="entry name" value="DUAL O-METHYLTRANSFERASE_FAD-DEPENDENT MONOOXYGENASE ELCB"/>
    <property type="match status" value="1"/>
</dbReference>
<dbReference type="Gene3D" id="3.40.50.150">
    <property type="entry name" value="Vaccinia Virus protein VP39"/>
    <property type="match status" value="1"/>
</dbReference>
<dbReference type="GO" id="GO:0032259">
    <property type="term" value="P:methylation"/>
    <property type="evidence" value="ECO:0007669"/>
    <property type="project" value="UniProtKB-KW"/>
</dbReference>
<keyword evidence="3" id="KW-0949">S-adenosyl-L-methionine</keyword>
<name>A0A8E2JQ95_9PEZI</name>
<reference evidence="5 6" key="1">
    <citation type="journal article" date="2016" name="Nat. Commun.">
        <title>Ectomycorrhizal ecology is imprinted in the genome of the dominant symbiotic fungus Cenococcum geophilum.</title>
        <authorList>
            <consortium name="DOE Joint Genome Institute"/>
            <person name="Peter M."/>
            <person name="Kohler A."/>
            <person name="Ohm R.A."/>
            <person name="Kuo A."/>
            <person name="Krutzmann J."/>
            <person name="Morin E."/>
            <person name="Arend M."/>
            <person name="Barry K.W."/>
            <person name="Binder M."/>
            <person name="Choi C."/>
            <person name="Clum A."/>
            <person name="Copeland A."/>
            <person name="Grisel N."/>
            <person name="Haridas S."/>
            <person name="Kipfer T."/>
            <person name="LaButti K."/>
            <person name="Lindquist E."/>
            <person name="Lipzen A."/>
            <person name="Maire R."/>
            <person name="Meier B."/>
            <person name="Mihaltcheva S."/>
            <person name="Molinier V."/>
            <person name="Murat C."/>
            <person name="Poggeler S."/>
            <person name="Quandt C.A."/>
            <person name="Sperisen C."/>
            <person name="Tritt A."/>
            <person name="Tisserant E."/>
            <person name="Crous P.W."/>
            <person name="Henrissat B."/>
            <person name="Nehls U."/>
            <person name="Egli S."/>
            <person name="Spatafora J.W."/>
            <person name="Grigoriev I.V."/>
            <person name="Martin F.M."/>
        </authorList>
    </citation>
    <scope>NUCLEOTIDE SEQUENCE [LARGE SCALE GENOMIC DNA]</scope>
    <source>
        <strain evidence="5 6">CBS 207.34</strain>
    </source>
</reference>
<dbReference type="PROSITE" id="PS51683">
    <property type="entry name" value="SAM_OMT_II"/>
    <property type="match status" value="1"/>
</dbReference>
<keyword evidence="1 5" id="KW-0489">Methyltransferase</keyword>
<dbReference type="Proteomes" id="UP000250140">
    <property type="component" value="Unassembled WGS sequence"/>
</dbReference>
<keyword evidence="6" id="KW-1185">Reference proteome</keyword>
<evidence type="ECO:0000256" key="1">
    <source>
        <dbReference type="ARBA" id="ARBA00022603"/>
    </source>
</evidence>
<dbReference type="AlphaFoldDB" id="A0A8E2JQ95"/>
<evidence type="ECO:0000256" key="3">
    <source>
        <dbReference type="ARBA" id="ARBA00022691"/>
    </source>
</evidence>
<dbReference type="InterPro" id="IPR016461">
    <property type="entry name" value="COMT-like"/>
</dbReference>
<dbReference type="OrthoDB" id="1606438at2759"/>
<evidence type="ECO:0000259" key="4">
    <source>
        <dbReference type="Pfam" id="PF00891"/>
    </source>
</evidence>
<keyword evidence="2 5" id="KW-0808">Transferase</keyword>
<sequence>MTRPTSLTELARRILESAERIEGKVDGEVDGKHARQDLVEAVREMQLSTTGPSELLEQHQMHYQSLSCLGWLIHFNIFTHVPVDLTPIAYTDLAAAAQVPLARLQSVARMAMTSSLFAEPAPTHIAHSALSASFAADPHLRHWARFMTSYSAPTAAAFAEATARWGETTAKNETAYNVAFGTSLPFFAHVKESPGMAELFAAYMRSQGQSEGGRLTHLVDGFDWGGLDEGAQVVDVGGSTGQASIALAAAYPGLHFTVQDLPETIASAPAALSALPAPVAARLRFAAHDFFAPQPAPQSGRAPDIYLLRKILHDWPVARARDILDRLAVALRDGGNPRARLVVMDTILPPPGAVGRLQEAGLRVRDLTMAQSFNSKERELAEWEELFASAEPKLRLRAWKQPYGSTMAVMEVGLDGCD</sequence>
<dbReference type="Gene3D" id="1.10.10.10">
    <property type="entry name" value="Winged helix-like DNA-binding domain superfamily/Winged helix DNA-binding domain"/>
    <property type="match status" value="1"/>
</dbReference>
<dbReference type="InterPro" id="IPR036390">
    <property type="entry name" value="WH_DNA-bd_sf"/>
</dbReference>
<dbReference type="SUPFAM" id="SSF53335">
    <property type="entry name" value="S-adenosyl-L-methionine-dependent methyltransferases"/>
    <property type="match status" value="1"/>
</dbReference>
<dbReference type="Pfam" id="PF00891">
    <property type="entry name" value="Methyltransf_2"/>
    <property type="match status" value="1"/>
</dbReference>
<evidence type="ECO:0000313" key="6">
    <source>
        <dbReference type="Proteomes" id="UP000250140"/>
    </source>
</evidence>
<dbReference type="InterPro" id="IPR036388">
    <property type="entry name" value="WH-like_DNA-bd_sf"/>
</dbReference>
<dbReference type="InterPro" id="IPR029063">
    <property type="entry name" value="SAM-dependent_MTases_sf"/>
</dbReference>
<dbReference type="SUPFAM" id="SSF46785">
    <property type="entry name" value="Winged helix' DNA-binding domain"/>
    <property type="match status" value="1"/>
</dbReference>
<accession>A0A8E2JQ95</accession>
<feature type="domain" description="O-methyltransferase C-terminal" evidence="4">
    <location>
        <begin position="170"/>
        <end position="390"/>
    </location>
</feature>
<dbReference type="InterPro" id="IPR001077">
    <property type="entry name" value="COMT_C"/>
</dbReference>
<protein>
    <submittedName>
        <fullName evidence="5">S-adenosyl-L-methionine-dependent methyltransferase</fullName>
    </submittedName>
</protein>